<evidence type="ECO:0000256" key="3">
    <source>
        <dbReference type="ARBA" id="ARBA00022618"/>
    </source>
</evidence>
<evidence type="ECO:0000259" key="8">
    <source>
        <dbReference type="PROSITE" id="PS51779"/>
    </source>
</evidence>
<evidence type="ECO:0000256" key="5">
    <source>
        <dbReference type="ARBA" id="ARBA00022989"/>
    </source>
</evidence>
<protein>
    <recommendedName>
        <fullName evidence="8">POTRA domain-containing protein</fullName>
    </recommendedName>
</protein>
<name>A0A0P6Y1Z6_9CHLR</name>
<dbReference type="RefSeq" id="WP_054534920.1">
    <property type="nucleotide sequence ID" value="NZ_LGKP01000022.1"/>
</dbReference>
<dbReference type="AlphaFoldDB" id="A0A0P6Y1Z6"/>
<sequence length="282" mass="31119">MSNPRRTGRIISRKPRGRTALGVRTSTPMVRPTVRTVLRSMLMNGKLLALVLLLASIGCLIFVFRSPAFVVDNLEIEGNRSVDATTISQLADLQGRSIWDIDPAAVAARIGQNPYVATATVQLRIPARVLVRVQERQAAVVWNVGGTNYEVTAGGEVLGLATSITTATLIIYDTRTIPISAGSYIDTDALNLAQTLYLRIPKELGWQPTRYEWDPYYGLSVYNDTKQAVFGRLAGEPISLDRKLATLQQVQTSDTAWIFIDLRPEKPYYRPQATPTPTEGSQ</sequence>
<proteinExistence type="predicted"/>
<feature type="domain" description="POTRA" evidence="8">
    <location>
        <begin position="69"/>
        <end position="136"/>
    </location>
</feature>
<accession>A0A0P6Y1Z6</accession>
<keyword evidence="10" id="KW-1185">Reference proteome</keyword>
<dbReference type="OrthoDB" id="9783091at2"/>
<evidence type="ECO:0000313" key="10">
    <source>
        <dbReference type="Proteomes" id="UP000050277"/>
    </source>
</evidence>
<dbReference type="InterPro" id="IPR050487">
    <property type="entry name" value="FtsQ_DivIB"/>
</dbReference>
<dbReference type="GO" id="GO:0051301">
    <property type="term" value="P:cell division"/>
    <property type="evidence" value="ECO:0007669"/>
    <property type="project" value="UniProtKB-KW"/>
</dbReference>
<keyword evidence="4" id="KW-0812">Transmembrane</keyword>
<dbReference type="Gene3D" id="3.10.20.310">
    <property type="entry name" value="membrane protein fhac"/>
    <property type="match status" value="1"/>
</dbReference>
<keyword evidence="6" id="KW-0472">Membrane</keyword>
<evidence type="ECO:0000313" key="9">
    <source>
        <dbReference type="EMBL" id="KPL85868.1"/>
    </source>
</evidence>
<dbReference type="EMBL" id="LGKP01000022">
    <property type="protein sequence ID" value="KPL85868.1"/>
    <property type="molecule type" value="Genomic_DNA"/>
</dbReference>
<organism evidence="9 10">
    <name type="scientific">Herpetosiphon geysericola</name>
    <dbReference type="NCBI Taxonomy" id="70996"/>
    <lineage>
        <taxon>Bacteria</taxon>
        <taxon>Bacillati</taxon>
        <taxon>Chloroflexota</taxon>
        <taxon>Chloroflexia</taxon>
        <taxon>Herpetosiphonales</taxon>
        <taxon>Herpetosiphonaceae</taxon>
        <taxon>Herpetosiphon</taxon>
    </lineage>
</organism>
<keyword evidence="7" id="KW-0131">Cell cycle</keyword>
<gene>
    <name evidence="9" type="ORF">SE18_13145</name>
</gene>
<evidence type="ECO:0000256" key="4">
    <source>
        <dbReference type="ARBA" id="ARBA00022692"/>
    </source>
</evidence>
<evidence type="ECO:0000256" key="1">
    <source>
        <dbReference type="ARBA" id="ARBA00004370"/>
    </source>
</evidence>
<dbReference type="GO" id="GO:0005886">
    <property type="term" value="C:plasma membrane"/>
    <property type="evidence" value="ECO:0007669"/>
    <property type="project" value="TreeGrafter"/>
</dbReference>
<comment type="subcellular location">
    <subcellularLocation>
        <location evidence="1">Membrane</location>
    </subcellularLocation>
</comment>
<comment type="caution">
    <text evidence="9">The sequence shown here is derived from an EMBL/GenBank/DDBJ whole genome shotgun (WGS) entry which is preliminary data.</text>
</comment>
<dbReference type="Pfam" id="PF08478">
    <property type="entry name" value="POTRA_1"/>
    <property type="match status" value="1"/>
</dbReference>
<dbReference type="PANTHER" id="PTHR37820:SF1">
    <property type="entry name" value="CELL DIVISION PROTEIN FTSQ"/>
    <property type="match status" value="1"/>
</dbReference>
<reference evidence="9 10" key="1">
    <citation type="submission" date="2015-07" db="EMBL/GenBank/DDBJ databases">
        <title>Whole genome sequence of Herpetosiphon geysericola DSM 7119.</title>
        <authorList>
            <person name="Hemp J."/>
            <person name="Ward L.M."/>
            <person name="Pace L.A."/>
            <person name="Fischer W.W."/>
        </authorList>
    </citation>
    <scope>NUCLEOTIDE SEQUENCE [LARGE SCALE GENOMIC DNA]</scope>
    <source>
        <strain evidence="9 10">DSM 7119</strain>
    </source>
</reference>
<keyword evidence="5" id="KW-1133">Transmembrane helix</keyword>
<evidence type="ECO:0000256" key="7">
    <source>
        <dbReference type="ARBA" id="ARBA00023306"/>
    </source>
</evidence>
<evidence type="ECO:0000256" key="2">
    <source>
        <dbReference type="ARBA" id="ARBA00022475"/>
    </source>
</evidence>
<keyword evidence="3" id="KW-0132">Cell division</keyword>
<dbReference type="PROSITE" id="PS51779">
    <property type="entry name" value="POTRA"/>
    <property type="match status" value="1"/>
</dbReference>
<dbReference type="Proteomes" id="UP000050277">
    <property type="component" value="Unassembled WGS sequence"/>
</dbReference>
<dbReference type="PANTHER" id="PTHR37820">
    <property type="entry name" value="CELL DIVISION PROTEIN DIVIB"/>
    <property type="match status" value="1"/>
</dbReference>
<evidence type="ECO:0000256" key="6">
    <source>
        <dbReference type="ARBA" id="ARBA00023136"/>
    </source>
</evidence>
<keyword evidence="2" id="KW-1003">Cell membrane</keyword>
<dbReference type="STRING" id="70996.SE18_13145"/>
<dbReference type="InterPro" id="IPR034746">
    <property type="entry name" value="POTRA"/>
</dbReference>
<dbReference type="InterPro" id="IPR013685">
    <property type="entry name" value="POTRA_FtsQ_type"/>
</dbReference>